<dbReference type="Gramene" id="Potri.019G014342.1.v4.1">
    <property type="protein sequence ID" value="Potri.019G014342.1.v4.1"/>
    <property type="gene ID" value="Potri.019G014342.v4.1"/>
</dbReference>
<reference evidence="2" key="1">
    <citation type="journal article" date="2006" name="Science">
        <title>The genome of black cottonwood, Populus trichocarpa (Torr. &amp; Gray).</title>
        <authorList>
            <person name="Tuskan G.A."/>
            <person name="Difazio S."/>
            <person name="Jansson S."/>
            <person name="Bohlmann J."/>
            <person name="Grigoriev I."/>
            <person name="Hellsten U."/>
            <person name="Putnam N."/>
            <person name="Ralph S."/>
            <person name="Rombauts S."/>
            <person name="Salamov A."/>
            <person name="Schein J."/>
            <person name="Sterck L."/>
            <person name="Aerts A."/>
            <person name="Bhalerao R.R."/>
            <person name="Bhalerao R.P."/>
            <person name="Blaudez D."/>
            <person name="Boerjan W."/>
            <person name="Brun A."/>
            <person name="Brunner A."/>
            <person name="Busov V."/>
            <person name="Campbell M."/>
            <person name="Carlson J."/>
            <person name="Chalot M."/>
            <person name="Chapman J."/>
            <person name="Chen G.L."/>
            <person name="Cooper D."/>
            <person name="Coutinho P.M."/>
            <person name="Couturier J."/>
            <person name="Covert S."/>
            <person name="Cronk Q."/>
            <person name="Cunningham R."/>
            <person name="Davis J."/>
            <person name="Degroeve S."/>
            <person name="Dejardin A."/>
            <person name="Depamphilis C."/>
            <person name="Detter J."/>
            <person name="Dirks B."/>
            <person name="Dubchak I."/>
            <person name="Duplessis S."/>
            <person name="Ehlting J."/>
            <person name="Ellis B."/>
            <person name="Gendler K."/>
            <person name="Goodstein D."/>
            <person name="Gribskov M."/>
            <person name="Grimwood J."/>
            <person name="Groover A."/>
            <person name="Gunter L."/>
            <person name="Hamberger B."/>
            <person name="Heinze B."/>
            <person name="Helariutta Y."/>
            <person name="Henrissat B."/>
            <person name="Holligan D."/>
            <person name="Holt R."/>
            <person name="Huang W."/>
            <person name="Islam-Faridi N."/>
            <person name="Jones S."/>
            <person name="Jones-Rhoades M."/>
            <person name="Jorgensen R."/>
            <person name="Joshi C."/>
            <person name="Kangasjarvi J."/>
            <person name="Karlsson J."/>
            <person name="Kelleher C."/>
            <person name="Kirkpatrick R."/>
            <person name="Kirst M."/>
            <person name="Kohler A."/>
            <person name="Kalluri U."/>
            <person name="Larimer F."/>
            <person name="Leebens-Mack J."/>
            <person name="Leple J.C."/>
            <person name="Locascio P."/>
            <person name="Lou Y."/>
            <person name="Lucas S."/>
            <person name="Martin F."/>
            <person name="Montanini B."/>
            <person name="Napoli C."/>
            <person name="Nelson D.R."/>
            <person name="Nelson C."/>
            <person name="Nieminen K."/>
            <person name="Nilsson O."/>
            <person name="Pereda V."/>
            <person name="Peter G."/>
            <person name="Philippe R."/>
            <person name="Pilate G."/>
            <person name="Poliakov A."/>
            <person name="Razumovskaya J."/>
            <person name="Richardson P."/>
            <person name="Rinaldi C."/>
            <person name="Ritland K."/>
            <person name="Rouze P."/>
            <person name="Ryaboy D."/>
            <person name="Schmutz J."/>
            <person name="Schrader J."/>
            <person name="Segerman B."/>
            <person name="Shin H."/>
            <person name="Siddiqui A."/>
            <person name="Sterky F."/>
            <person name="Terry A."/>
            <person name="Tsai C.J."/>
            <person name="Uberbacher E."/>
            <person name="Unneberg P."/>
            <person name="Vahala J."/>
            <person name="Wall K."/>
            <person name="Wessler S."/>
            <person name="Yang G."/>
            <person name="Yin T."/>
            <person name="Douglas C."/>
            <person name="Marra M."/>
            <person name="Sandberg G."/>
            <person name="Van de Peer Y."/>
            <person name="Rokhsar D."/>
        </authorList>
    </citation>
    <scope>NUCLEOTIDE SEQUENCE [LARGE SCALE GENOMIC DNA]</scope>
    <source>
        <strain evidence="2">Nisqually-1</strain>
    </source>
</reference>
<dbReference type="EMBL" id="KZ623348">
    <property type="protein sequence ID" value="PNS23917.1"/>
    <property type="molecule type" value="Genomic_DNA"/>
</dbReference>
<proteinExistence type="predicted"/>
<sequence>MEEIIGTTDEESSTYNSIMELILPKLRSLRLYELPELKSICSAKLTFNSLKDIDVMDCEKLKRMPICLPLLENSQPSLLPSLKYKRAYPVEWWETVVEWEHPNTKDVLRPYVKFG</sequence>
<feature type="domain" description="Disease resistance protein At4g27190-like leucine-rich repeats" evidence="1">
    <location>
        <begin position="2"/>
        <end position="64"/>
    </location>
</feature>
<name>A0A2K1R9G2_POPTR</name>
<protein>
    <recommendedName>
        <fullName evidence="1">Disease resistance protein At4g27190-like leucine-rich repeats domain-containing protein</fullName>
    </recommendedName>
</protein>
<evidence type="ECO:0000313" key="2">
    <source>
        <dbReference type="EMBL" id="PNS23917.1"/>
    </source>
</evidence>
<dbReference type="AlphaFoldDB" id="A0A2K1R9G2"/>
<dbReference type="Pfam" id="PF23247">
    <property type="entry name" value="LRR_RPS2"/>
    <property type="match status" value="1"/>
</dbReference>
<organism evidence="2">
    <name type="scientific">Populus trichocarpa</name>
    <name type="common">Western balsam poplar</name>
    <name type="synonym">Populus balsamifera subsp. trichocarpa</name>
    <dbReference type="NCBI Taxonomy" id="3694"/>
    <lineage>
        <taxon>Eukaryota</taxon>
        <taxon>Viridiplantae</taxon>
        <taxon>Streptophyta</taxon>
        <taxon>Embryophyta</taxon>
        <taxon>Tracheophyta</taxon>
        <taxon>Spermatophyta</taxon>
        <taxon>Magnoliopsida</taxon>
        <taxon>eudicotyledons</taxon>
        <taxon>Gunneridae</taxon>
        <taxon>Pentapetalae</taxon>
        <taxon>rosids</taxon>
        <taxon>fabids</taxon>
        <taxon>Malpighiales</taxon>
        <taxon>Salicaceae</taxon>
        <taxon>Saliceae</taxon>
        <taxon>Populus</taxon>
    </lineage>
</organism>
<dbReference type="SMR" id="A0A2K1R9G2"/>
<gene>
    <name evidence="2" type="ORF">POPTR_T027000</name>
</gene>
<dbReference type="InParanoid" id="A0A2K1R9G2"/>
<accession>A0A2K1R9G2</accession>
<reference evidence="2" key="2">
    <citation type="submission" date="2017-07" db="EMBL/GenBank/DDBJ databases">
        <title>WGS assembly of Populus trichocarpa.</title>
        <authorList>
            <person name="Tuskan G."/>
            <person name="Difazio S."/>
            <person name="Jansson S."/>
            <person name="Bohlmann J."/>
            <person name="Grigoriev I."/>
            <person name="Hellsten U."/>
            <person name="Putnam N."/>
            <person name="Ralph S."/>
            <person name="Rombauts S."/>
            <person name="Salamov A."/>
            <person name="Schein J."/>
            <person name="Sterck L."/>
            <person name="Aerts A."/>
            <person name="Bhalerao R."/>
            <person name="Bhalerao R."/>
            <person name="Blaudez D."/>
            <person name="Boerjan W."/>
            <person name="Brun A."/>
            <person name="Brunner A."/>
            <person name="Busov V."/>
            <person name="Campbell M."/>
            <person name="Carlson J."/>
            <person name="Chalot M."/>
            <person name="Chapman J."/>
            <person name="Chen G."/>
            <person name="Cooper D."/>
            <person name="Coutinho P."/>
            <person name="Couturier J."/>
            <person name="Covert S."/>
            <person name="Cronk Q."/>
            <person name="Cunningham R."/>
            <person name="Davis J."/>
            <person name="Degroeve S."/>
            <person name="Dejardin A."/>
            <person name="Depamphilis C."/>
            <person name="Detter J."/>
            <person name="Dirks B."/>
            <person name="Dubchak I."/>
            <person name="Duplessis S."/>
            <person name="Ehlting J."/>
            <person name="Ellis B."/>
            <person name="Gendler K."/>
            <person name="Goodstein D."/>
            <person name="Gribskov M."/>
            <person name="Grimwood J."/>
            <person name="Groover A."/>
            <person name="Gunter L."/>
            <person name="Hamberger B."/>
            <person name="Heinze B."/>
            <person name="Helariutta Y."/>
            <person name="Henrissat B."/>
            <person name="Holligan D."/>
            <person name="Holt R."/>
            <person name="Huang W."/>
            <person name="Islam-Faridi N."/>
            <person name="Jones S."/>
            <person name="Jones-Rhoades M."/>
            <person name="Jorgensen R."/>
            <person name="Joshi C."/>
            <person name="Kangasjarvi J."/>
            <person name="Karlsson J."/>
            <person name="Kelleher C."/>
            <person name="Kirkpatrick R."/>
            <person name="Kirst M."/>
            <person name="Kohler A."/>
            <person name="Kalluri U."/>
            <person name="Larimer F."/>
            <person name="Leebens-Mack J."/>
            <person name="Leple J."/>
            <person name="Locascio P."/>
            <person name="Lou Y."/>
            <person name="Lucas S."/>
            <person name="Martin F."/>
            <person name="Montanini B."/>
            <person name="Napoli C."/>
            <person name="Nelson D."/>
            <person name="Nelson C."/>
            <person name="Nieminen K."/>
            <person name="Nilsson O."/>
            <person name="Pereda V."/>
            <person name="Peter G."/>
            <person name="Philippe R."/>
            <person name="Pilate G."/>
            <person name="Poliakov A."/>
            <person name="Razumovskaya J."/>
            <person name="Richardson P."/>
            <person name="Rinaldi C."/>
            <person name="Ritland K."/>
            <person name="Rouze P."/>
            <person name="Ryaboy D."/>
            <person name="Schmutz J."/>
            <person name="Schrader J."/>
            <person name="Segerman B."/>
            <person name="Shin H."/>
            <person name="Siddiqui A."/>
            <person name="Sterky F."/>
            <person name="Terry A."/>
            <person name="Tsai C."/>
            <person name="Uberbacher E."/>
            <person name="Unneberg P."/>
            <person name="Vahala J."/>
            <person name="Wall K."/>
            <person name="Wessler S."/>
            <person name="Yang G."/>
            <person name="Yin T."/>
            <person name="Douglas C."/>
            <person name="Marra M."/>
            <person name="Sandberg G."/>
            <person name="Van De Peer Y."/>
            <person name="Rokhsar D."/>
        </authorList>
    </citation>
    <scope>NUCLEOTIDE SEQUENCE</scope>
    <source>
        <strain evidence="2">Nisqually-1</strain>
    </source>
</reference>
<evidence type="ECO:0000259" key="1">
    <source>
        <dbReference type="Pfam" id="PF23247"/>
    </source>
</evidence>
<dbReference type="InterPro" id="IPR057135">
    <property type="entry name" value="At4g27190-like_LRR"/>
</dbReference>
<dbReference type="OMA" id="WDAVEWD"/>